<reference evidence="2 3" key="1">
    <citation type="submission" date="2018-09" db="EMBL/GenBank/DDBJ databases">
        <title>Characterization of the phylogenetic diversity of five novel species belonging to the genus Bifidobacterium.</title>
        <authorList>
            <person name="Lugli G.A."/>
            <person name="Duranti S."/>
            <person name="Milani C."/>
        </authorList>
    </citation>
    <scope>NUCLEOTIDE SEQUENCE [LARGE SCALE GENOMIC DNA]</scope>
    <source>
        <strain evidence="2 3">2020B</strain>
    </source>
</reference>
<keyword evidence="1" id="KW-0812">Transmembrane</keyword>
<protein>
    <submittedName>
        <fullName evidence="2">Uncharacterized protein</fullName>
    </submittedName>
</protein>
<accession>A0A430FAJ2</accession>
<name>A0A430FAJ2_9BIFI</name>
<comment type="caution">
    <text evidence="2">The sequence shown here is derived from an EMBL/GenBank/DDBJ whole genome shotgun (WGS) entry which is preliminary data.</text>
</comment>
<keyword evidence="3" id="KW-1185">Reference proteome</keyword>
<evidence type="ECO:0000256" key="1">
    <source>
        <dbReference type="SAM" id="Phobius"/>
    </source>
</evidence>
<evidence type="ECO:0000313" key="3">
    <source>
        <dbReference type="Proteomes" id="UP000288052"/>
    </source>
</evidence>
<proteinExistence type="predicted"/>
<sequence length="93" mass="10545">MRIVQETLAVSTWVVCMIVVWKVMQGTAPTWWLLTFAIASTLFVFFYRTADLLPLPYELVEIIMGVLAVVFWALLMVLMLSVAGILPAMFAFQ</sequence>
<organism evidence="2 3">
    <name type="scientific">Bifidobacterium castoris</name>
    <dbReference type="NCBI Taxonomy" id="2306972"/>
    <lineage>
        <taxon>Bacteria</taxon>
        <taxon>Bacillati</taxon>
        <taxon>Actinomycetota</taxon>
        <taxon>Actinomycetes</taxon>
        <taxon>Bifidobacteriales</taxon>
        <taxon>Bifidobacteriaceae</taxon>
        <taxon>Bifidobacterium</taxon>
    </lineage>
</organism>
<dbReference type="RefSeq" id="WP_126031324.1">
    <property type="nucleotide sequence ID" value="NZ_QXGI01000001.1"/>
</dbReference>
<dbReference type="Proteomes" id="UP000288052">
    <property type="component" value="Unassembled WGS sequence"/>
</dbReference>
<dbReference type="AlphaFoldDB" id="A0A430FAJ2"/>
<evidence type="ECO:0000313" key="2">
    <source>
        <dbReference type="EMBL" id="RSX49812.1"/>
    </source>
</evidence>
<keyword evidence="1" id="KW-1133">Transmembrane helix</keyword>
<gene>
    <name evidence="2" type="ORF">D2E22_0273</name>
</gene>
<dbReference type="EMBL" id="QXGI01000001">
    <property type="protein sequence ID" value="RSX49812.1"/>
    <property type="molecule type" value="Genomic_DNA"/>
</dbReference>
<feature type="transmembrane region" description="Helical" evidence="1">
    <location>
        <begin position="30"/>
        <end position="47"/>
    </location>
</feature>
<keyword evidence="1" id="KW-0472">Membrane</keyword>
<feature type="transmembrane region" description="Helical" evidence="1">
    <location>
        <begin position="7"/>
        <end position="24"/>
    </location>
</feature>
<feature type="transmembrane region" description="Helical" evidence="1">
    <location>
        <begin position="59"/>
        <end position="92"/>
    </location>
</feature>